<dbReference type="InterPro" id="IPR050271">
    <property type="entry name" value="UDP-glycosyltransferase"/>
</dbReference>
<keyword evidence="5" id="KW-0472">Membrane</keyword>
<name>A0A2R4FXF4_9CUCU</name>
<keyword evidence="3 4" id="KW-0808">Transferase</keyword>
<dbReference type="EMBL" id="MF034858">
    <property type="protein sequence ID" value="AVT42224.1"/>
    <property type="molecule type" value="mRNA"/>
</dbReference>
<keyword evidence="5" id="KW-0732">Signal</keyword>
<proteinExistence type="evidence at transcript level"/>
<dbReference type="GO" id="GO:0015020">
    <property type="term" value="F:glucuronosyltransferase activity"/>
    <property type="evidence" value="ECO:0007669"/>
    <property type="project" value="UniProtKB-EC"/>
</dbReference>
<dbReference type="Pfam" id="PF00201">
    <property type="entry name" value="UDPGT"/>
    <property type="match status" value="1"/>
</dbReference>
<dbReference type="PANTHER" id="PTHR48043">
    <property type="entry name" value="EG:EG0003.4 PROTEIN-RELATED"/>
    <property type="match status" value="1"/>
</dbReference>
<dbReference type="GO" id="GO:0016020">
    <property type="term" value="C:membrane"/>
    <property type="evidence" value="ECO:0007669"/>
    <property type="project" value="UniProtKB-SubCell"/>
</dbReference>
<dbReference type="InterPro" id="IPR002213">
    <property type="entry name" value="UDP_glucos_trans"/>
</dbReference>
<dbReference type="FunFam" id="3.40.50.2000:FF:000050">
    <property type="entry name" value="UDP-glucuronosyltransferase"/>
    <property type="match status" value="1"/>
</dbReference>
<keyword evidence="5" id="KW-0812">Transmembrane</keyword>
<evidence type="ECO:0000313" key="6">
    <source>
        <dbReference type="EMBL" id="AVT42224.1"/>
    </source>
</evidence>
<dbReference type="PROSITE" id="PS00375">
    <property type="entry name" value="UDPGT"/>
    <property type="match status" value="1"/>
</dbReference>
<dbReference type="EC" id="2.4.1.17" evidence="5"/>
<dbReference type="PANTHER" id="PTHR48043:SF159">
    <property type="entry name" value="EG:EG0003.4 PROTEIN-RELATED"/>
    <property type="match status" value="1"/>
</dbReference>
<comment type="catalytic activity">
    <reaction evidence="5">
        <text>glucuronate acceptor + UDP-alpha-D-glucuronate = acceptor beta-D-glucuronoside + UDP + H(+)</text>
        <dbReference type="Rhea" id="RHEA:21032"/>
        <dbReference type="ChEBI" id="CHEBI:15378"/>
        <dbReference type="ChEBI" id="CHEBI:58052"/>
        <dbReference type="ChEBI" id="CHEBI:58223"/>
        <dbReference type="ChEBI" id="CHEBI:132367"/>
        <dbReference type="ChEBI" id="CHEBI:132368"/>
        <dbReference type="EC" id="2.4.1.17"/>
    </reaction>
</comment>
<reference evidence="6" key="1">
    <citation type="submission" date="2017-05" db="EMBL/GenBank/DDBJ databases">
        <authorList>
            <person name="Song R."/>
            <person name="Chenine A.L."/>
            <person name="Ruprecht R.M."/>
        </authorList>
    </citation>
    <scope>NUCLEOTIDE SEQUENCE</scope>
</reference>
<evidence type="ECO:0000256" key="3">
    <source>
        <dbReference type="ARBA" id="ARBA00022679"/>
    </source>
</evidence>
<evidence type="ECO:0000256" key="5">
    <source>
        <dbReference type="RuleBase" id="RU362059"/>
    </source>
</evidence>
<keyword evidence="5" id="KW-1133">Transmembrane helix</keyword>
<evidence type="ECO:0000256" key="4">
    <source>
        <dbReference type="RuleBase" id="RU003718"/>
    </source>
</evidence>
<dbReference type="AlphaFoldDB" id="A0A2R4FXF4"/>
<evidence type="ECO:0000256" key="2">
    <source>
        <dbReference type="ARBA" id="ARBA00022676"/>
    </source>
</evidence>
<feature type="chain" id="PRO_5015214407" description="UDP-glucuronosyltransferase" evidence="5">
    <location>
        <begin position="19"/>
        <end position="522"/>
    </location>
</feature>
<feature type="transmembrane region" description="Helical" evidence="5">
    <location>
        <begin position="477"/>
        <end position="497"/>
    </location>
</feature>
<evidence type="ECO:0000256" key="1">
    <source>
        <dbReference type="ARBA" id="ARBA00009995"/>
    </source>
</evidence>
<protein>
    <recommendedName>
        <fullName evidence="5">UDP-glucuronosyltransferase</fullName>
        <ecNumber evidence="5">2.4.1.17</ecNumber>
    </recommendedName>
</protein>
<feature type="signal peptide" evidence="5">
    <location>
        <begin position="1"/>
        <end position="18"/>
    </location>
</feature>
<sequence>MRLKILLFLLFGLNYVKSYRILGVFPMAAGSHHLLASKLMKGLAEAGHDITMISPYKLKSPPKNGTFTDIVLEELVDDFDERVLNTENQNLYEFENRGVLERIKLVTDLFWKPVNITLHHPKVKKLIESDQKFDAMIMEQFNNEAIKVFSHIYQCPLILLSSMGANAWVNPTVGNPGPVSYIPHILYTGDKDQQQTFYWRLKNLFVYVAEYLYNIYYTHPKHSKLMHEVFPNAPEIYDLRTNASLVLLNSHTSYFSALPVVPNMVEIGGFFIDPPQKLPEDLQKFMDDAKDGVIYFSMGTNLRSKDLPEEKKQMFLKVLGKLKQKVIWKFETDLPGKPSNMMIRNWLPQQDILAHPNTKLFITHGGLLGAAEAIHYGVPMLAIPVFHDQPENAARAERDGYALKIDYRDPNFTEQTFNNMLQALLNDPKYTENVKRRSRLFHDRPMKPMDVARYWVDYVIRHKGADHLKVAGRKMPWYQYFMVDVVLFLAVAFVLVLKVIKFVLVRICCSAKRRNNIKLKEN</sequence>
<organism evidence="6">
    <name type="scientific">Lissorhoptrus oryzophilus</name>
    <name type="common">rice water weevil</name>
    <dbReference type="NCBI Taxonomy" id="308863"/>
    <lineage>
        <taxon>Eukaryota</taxon>
        <taxon>Metazoa</taxon>
        <taxon>Ecdysozoa</taxon>
        <taxon>Arthropoda</taxon>
        <taxon>Hexapoda</taxon>
        <taxon>Insecta</taxon>
        <taxon>Pterygota</taxon>
        <taxon>Neoptera</taxon>
        <taxon>Endopterygota</taxon>
        <taxon>Coleoptera</taxon>
        <taxon>Polyphaga</taxon>
        <taxon>Cucujiformia</taxon>
        <taxon>Erirhinidae</taxon>
        <taxon>Erirhininae</taxon>
        <taxon>Lissorhoptrus</taxon>
    </lineage>
</organism>
<comment type="similarity">
    <text evidence="1 4">Belongs to the UDP-glycosyltransferase family.</text>
</comment>
<dbReference type="CDD" id="cd03784">
    <property type="entry name" value="GT1_Gtf-like"/>
    <property type="match status" value="1"/>
</dbReference>
<dbReference type="SUPFAM" id="SSF53756">
    <property type="entry name" value="UDP-Glycosyltransferase/glycogen phosphorylase"/>
    <property type="match status" value="1"/>
</dbReference>
<accession>A0A2R4FXF4</accession>
<comment type="subcellular location">
    <subcellularLocation>
        <location evidence="5">Membrane</location>
        <topology evidence="5">Single-pass membrane protein</topology>
    </subcellularLocation>
</comment>
<keyword evidence="2 4" id="KW-0328">Glycosyltransferase</keyword>
<dbReference type="InterPro" id="IPR035595">
    <property type="entry name" value="UDP_glycos_trans_CS"/>
</dbReference>
<dbReference type="Gene3D" id="3.40.50.2000">
    <property type="entry name" value="Glycogen Phosphorylase B"/>
    <property type="match status" value="1"/>
</dbReference>